<name>A0A9D6VAA6_9BACT</name>
<dbReference type="Proteomes" id="UP000807825">
    <property type="component" value="Unassembled WGS sequence"/>
</dbReference>
<organism evidence="1 2">
    <name type="scientific">Desulfomonile tiedjei</name>
    <dbReference type="NCBI Taxonomy" id="2358"/>
    <lineage>
        <taxon>Bacteria</taxon>
        <taxon>Pseudomonadati</taxon>
        <taxon>Thermodesulfobacteriota</taxon>
        <taxon>Desulfomonilia</taxon>
        <taxon>Desulfomonilales</taxon>
        <taxon>Desulfomonilaceae</taxon>
        <taxon>Desulfomonile</taxon>
    </lineage>
</organism>
<accession>A0A9D6VAA6</accession>
<comment type="caution">
    <text evidence="1">The sequence shown here is derived from an EMBL/GenBank/DDBJ whole genome shotgun (WGS) entry which is preliminary data.</text>
</comment>
<gene>
    <name evidence="1" type="ORF">HY912_20000</name>
</gene>
<sequence>MGTWYEFKCPGCGYAAEVSGGDDVGMNTVTTTIACKTCKKLLDVVISEEPWAVTLSEPGLPLNPDFQPTIRCEKSARHKVERWTFPGPCPKCGTMMEQGEIIACWD</sequence>
<dbReference type="AlphaFoldDB" id="A0A9D6VAA6"/>
<reference evidence="1" key="1">
    <citation type="submission" date="2020-07" db="EMBL/GenBank/DDBJ databases">
        <title>Huge and variable diversity of episymbiotic CPR bacteria and DPANN archaea in groundwater ecosystems.</title>
        <authorList>
            <person name="He C.Y."/>
            <person name="Keren R."/>
            <person name="Whittaker M."/>
            <person name="Farag I.F."/>
            <person name="Doudna J."/>
            <person name="Cate J.H.D."/>
            <person name="Banfield J.F."/>
        </authorList>
    </citation>
    <scope>NUCLEOTIDE SEQUENCE</scope>
    <source>
        <strain evidence="1">NC_groundwater_1664_Pr3_B-0.1um_52_9</strain>
    </source>
</reference>
<protein>
    <submittedName>
        <fullName evidence="1">Uncharacterized protein</fullName>
    </submittedName>
</protein>
<dbReference type="EMBL" id="JACRDE010000524">
    <property type="protein sequence ID" value="MBI5251782.1"/>
    <property type="molecule type" value="Genomic_DNA"/>
</dbReference>
<evidence type="ECO:0000313" key="2">
    <source>
        <dbReference type="Proteomes" id="UP000807825"/>
    </source>
</evidence>
<evidence type="ECO:0000313" key="1">
    <source>
        <dbReference type="EMBL" id="MBI5251782.1"/>
    </source>
</evidence>
<proteinExistence type="predicted"/>